<dbReference type="Gene3D" id="2.102.10.10">
    <property type="entry name" value="Rieske [2Fe-2S] iron-sulphur domain"/>
    <property type="match status" value="1"/>
</dbReference>
<dbReference type="AlphaFoldDB" id="A0A936ZDG3"/>
<feature type="domain" description="Rieske" evidence="6">
    <location>
        <begin position="433"/>
        <end position="483"/>
    </location>
</feature>
<proteinExistence type="predicted"/>
<dbReference type="Pfam" id="PF00355">
    <property type="entry name" value="Rieske"/>
    <property type="match status" value="1"/>
</dbReference>
<protein>
    <submittedName>
        <fullName evidence="7">MBL fold metallo-hydrolase</fullName>
    </submittedName>
</protein>
<sequence length="523" mass="58616">MNADLTFLGHNCFLVETAHEALLIDPWLNDTGAFFGSWHQWPPNSHLRDVVHRRCAEKKLRIFLTHEHQDHFDRSTLAGFSAHPDCTVVIPSYRDKFLLDALQGLHLNAVELEEAQPCGGDIQFRIFIDDSGINHDAAIFVAAPGLTFFNQNDCKIFDRLPALVKELPDLDYYSVQFSGANWHPSSFILPEDQRRREARKKVLSKLRNVAGGVKTLSPRFFVPAAGPAFFPFLDPALNAGTGTIFIHQNELAEYLAQTGIHNVLYPRPGERVNEDASRVPIPGPTPAEIEQYVATHKNVWEAIEDNFSPTRFAAILQRRLSLIAGITLPPETPLITFRWGSGSSDSLVVDLVGNTLRATQEPGAPCLLLSASTRYFSLMCGEDRWQDIALSLNATIERRPDVYNTLVNIFLFADESNLAESVIHNLNLSKERIVVEHKGQQYEINRYCPHQGGDLAYASIDDDLHVVCPRHGWRFDLSCEGMCKTSGVSIDAIKVRAKPSETSHRETLNHQRQRAPARRGVAS</sequence>
<reference evidence="7" key="1">
    <citation type="submission" date="2021-01" db="EMBL/GenBank/DDBJ databases">
        <title>Ramlibacter sp. strain AW1 16S ribosomal RNA gene Genome sequencing and assembly.</title>
        <authorList>
            <person name="Kang M."/>
        </authorList>
    </citation>
    <scope>NUCLEOTIDE SEQUENCE</scope>
    <source>
        <strain evidence="7">AW1</strain>
    </source>
</reference>
<dbReference type="PROSITE" id="PS51296">
    <property type="entry name" value="RIESKE"/>
    <property type="match status" value="1"/>
</dbReference>
<evidence type="ECO:0000256" key="4">
    <source>
        <dbReference type="ARBA" id="ARBA00023014"/>
    </source>
</evidence>
<keyword evidence="4" id="KW-0411">Iron-sulfur</keyword>
<dbReference type="Pfam" id="PF13483">
    <property type="entry name" value="Lactamase_B_3"/>
    <property type="match status" value="1"/>
</dbReference>
<organism evidence="7 8">
    <name type="scientific">Ramlibacter aurantiacus</name>
    <dbReference type="NCBI Taxonomy" id="2801330"/>
    <lineage>
        <taxon>Bacteria</taxon>
        <taxon>Pseudomonadati</taxon>
        <taxon>Pseudomonadota</taxon>
        <taxon>Betaproteobacteria</taxon>
        <taxon>Burkholderiales</taxon>
        <taxon>Comamonadaceae</taxon>
        <taxon>Ramlibacter</taxon>
    </lineage>
</organism>
<evidence type="ECO:0000313" key="8">
    <source>
        <dbReference type="Proteomes" id="UP000613011"/>
    </source>
</evidence>
<feature type="region of interest" description="Disordered" evidence="5">
    <location>
        <begin position="499"/>
        <end position="523"/>
    </location>
</feature>
<name>A0A936ZDG3_9BURK</name>
<evidence type="ECO:0000256" key="1">
    <source>
        <dbReference type="ARBA" id="ARBA00022714"/>
    </source>
</evidence>
<dbReference type="CDD" id="cd03467">
    <property type="entry name" value="Rieske"/>
    <property type="match status" value="1"/>
</dbReference>
<dbReference type="RefSeq" id="WP_201682592.1">
    <property type="nucleotide sequence ID" value="NZ_JAEQNA010000001.1"/>
</dbReference>
<dbReference type="SUPFAM" id="SSF50022">
    <property type="entry name" value="ISP domain"/>
    <property type="match status" value="1"/>
</dbReference>
<dbReference type="EMBL" id="JAEQNA010000001">
    <property type="protein sequence ID" value="MBL0419574.1"/>
    <property type="molecule type" value="Genomic_DNA"/>
</dbReference>
<dbReference type="InterPro" id="IPR036922">
    <property type="entry name" value="Rieske_2Fe-2S_sf"/>
</dbReference>
<evidence type="ECO:0000256" key="3">
    <source>
        <dbReference type="ARBA" id="ARBA00023004"/>
    </source>
</evidence>
<keyword evidence="2" id="KW-0479">Metal-binding</keyword>
<keyword evidence="3" id="KW-0408">Iron</keyword>
<dbReference type="Proteomes" id="UP000613011">
    <property type="component" value="Unassembled WGS sequence"/>
</dbReference>
<comment type="caution">
    <text evidence="7">The sequence shown here is derived from an EMBL/GenBank/DDBJ whole genome shotgun (WGS) entry which is preliminary data.</text>
</comment>
<dbReference type="GO" id="GO:0051537">
    <property type="term" value="F:2 iron, 2 sulfur cluster binding"/>
    <property type="evidence" value="ECO:0007669"/>
    <property type="project" value="UniProtKB-KW"/>
</dbReference>
<dbReference type="Gene3D" id="3.60.15.10">
    <property type="entry name" value="Ribonuclease Z/Hydroxyacylglutathione hydrolase-like"/>
    <property type="match status" value="1"/>
</dbReference>
<dbReference type="GO" id="GO:0046872">
    <property type="term" value="F:metal ion binding"/>
    <property type="evidence" value="ECO:0007669"/>
    <property type="project" value="UniProtKB-KW"/>
</dbReference>
<evidence type="ECO:0000256" key="2">
    <source>
        <dbReference type="ARBA" id="ARBA00022723"/>
    </source>
</evidence>
<dbReference type="SUPFAM" id="SSF56281">
    <property type="entry name" value="Metallo-hydrolase/oxidoreductase"/>
    <property type="match status" value="1"/>
</dbReference>
<gene>
    <name evidence="7" type="ORF">JI739_04345</name>
</gene>
<evidence type="ECO:0000256" key="5">
    <source>
        <dbReference type="SAM" id="MobiDB-lite"/>
    </source>
</evidence>
<feature type="compositionally biased region" description="Basic and acidic residues" evidence="5">
    <location>
        <begin position="499"/>
        <end position="509"/>
    </location>
</feature>
<evidence type="ECO:0000259" key="6">
    <source>
        <dbReference type="PROSITE" id="PS51296"/>
    </source>
</evidence>
<dbReference type="InterPro" id="IPR036866">
    <property type="entry name" value="RibonucZ/Hydroxyglut_hydro"/>
</dbReference>
<keyword evidence="8" id="KW-1185">Reference proteome</keyword>
<accession>A0A936ZDG3</accession>
<evidence type="ECO:0000313" key="7">
    <source>
        <dbReference type="EMBL" id="MBL0419574.1"/>
    </source>
</evidence>
<dbReference type="InterPro" id="IPR017941">
    <property type="entry name" value="Rieske_2Fe-2S"/>
</dbReference>
<keyword evidence="1" id="KW-0001">2Fe-2S</keyword>